<protein>
    <submittedName>
        <fullName evidence="2">Uncharacterized protein</fullName>
    </submittedName>
</protein>
<keyword evidence="3" id="KW-1185">Reference proteome</keyword>
<name>A0A3N0YRW6_ANAGA</name>
<keyword evidence="1" id="KW-1133">Transmembrane helix</keyword>
<keyword evidence="1" id="KW-0812">Transmembrane</keyword>
<dbReference type="Proteomes" id="UP000281406">
    <property type="component" value="Unassembled WGS sequence"/>
</dbReference>
<organism evidence="2 3">
    <name type="scientific">Anabarilius grahami</name>
    <name type="common">Kanglang fish</name>
    <name type="synonym">Barilius grahami</name>
    <dbReference type="NCBI Taxonomy" id="495550"/>
    <lineage>
        <taxon>Eukaryota</taxon>
        <taxon>Metazoa</taxon>
        <taxon>Chordata</taxon>
        <taxon>Craniata</taxon>
        <taxon>Vertebrata</taxon>
        <taxon>Euteleostomi</taxon>
        <taxon>Actinopterygii</taxon>
        <taxon>Neopterygii</taxon>
        <taxon>Teleostei</taxon>
        <taxon>Ostariophysi</taxon>
        <taxon>Cypriniformes</taxon>
        <taxon>Xenocyprididae</taxon>
        <taxon>Xenocypridinae</taxon>
        <taxon>Xenocypridinae incertae sedis</taxon>
        <taxon>Anabarilius</taxon>
    </lineage>
</organism>
<evidence type="ECO:0000313" key="2">
    <source>
        <dbReference type="EMBL" id="ROL48957.1"/>
    </source>
</evidence>
<proteinExistence type="predicted"/>
<comment type="caution">
    <text evidence="2">The sequence shown here is derived from an EMBL/GenBank/DDBJ whole genome shotgun (WGS) entry which is preliminary data.</text>
</comment>
<reference evidence="2 3" key="1">
    <citation type="submission" date="2018-10" db="EMBL/GenBank/DDBJ databases">
        <title>Genome assembly for a Yunnan-Guizhou Plateau 3E fish, Anabarilius grahami (Regan), and its evolutionary and genetic applications.</title>
        <authorList>
            <person name="Jiang W."/>
        </authorList>
    </citation>
    <scope>NUCLEOTIDE SEQUENCE [LARGE SCALE GENOMIC DNA]</scope>
    <source>
        <strain evidence="2">AG-KIZ</strain>
        <tissue evidence="2">Muscle</tissue>
    </source>
</reference>
<gene>
    <name evidence="2" type="ORF">DPX16_1897</name>
</gene>
<dbReference type="AlphaFoldDB" id="A0A3N0YRW6"/>
<feature type="transmembrane region" description="Helical" evidence="1">
    <location>
        <begin position="12"/>
        <end position="36"/>
    </location>
</feature>
<sequence>MFCLSVSSRIIIMQCILFMSWFGTMSVFTVAFKYLLELSVSPPQITDLLLQSLQLPFSSTHCSLFLIRCVTSERLNSAKILSLSSTAAFEERC</sequence>
<evidence type="ECO:0000256" key="1">
    <source>
        <dbReference type="SAM" id="Phobius"/>
    </source>
</evidence>
<evidence type="ECO:0000313" key="3">
    <source>
        <dbReference type="Proteomes" id="UP000281406"/>
    </source>
</evidence>
<accession>A0A3N0YRW6</accession>
<dbReference type="EMBL" id="RJVU01027735">
    <property type="protein sequence ID" value="ROL48957.1"/>
    <property type="molecule type" value="Genomic_DNA"/>
</dbReference>
<keyword evidence="1" id="KW-0472">Membrane</keyword>